<dbReference type="EMBL" id="CP149782">
    <property type="protein sequence ID" value="WYF43930.1"/>
    <property type="molecule type" value="Genomic_DNA"/>
</dbReference>
<accession>A0AAU6Q049</accession>
<dbReference type="RefSeq" id="WP_339095034.1">
    <property type="nucleotide sequence ID" value="NZ_CP149782.1"/>
</dbReference>
<dbReference type="InterPro" id="IPR036410">
    <property type="entry name" value="HSP_DnaJ_Cys-rich_dom_sf"/>
</dbReference>
<protein>
    <submittedName>
        <fullName evidence="2">Zinc finger-like domain-containing protein</fullName>
    </submittedName>
</protein>
<dbReference type="InterPro" id="IPR001305">
    <property type="entry name" value="HSP_DnaJ_Cys-rich_dom"/>
</dbReference>
<dbReference type="AlphaFoldDB" id="A0AAU6Q049"/>
<name>A0AAU6Q049_9DEIO</name>
<sequence>MTEHTAARTPAALAEHLGLTVPQLAQRLALLTQTEGMTGAGLTLDAEHLTAAEVLGVLAACPGTAQPEPLPGTDWPSPLNRANMTAAVCNAVSGAYDVLSRAQVLDAKTRRELGTALEQMAAAAQVLAQIEGAPLSLSAAQRMTARALAAGAELYTADTLAQFRAAAAQQNTPPSAAQPEPVPPSNLCPACRGQGEYWAAPYDNPRECPECEGRGVLDVYTPDGPPVCPVCDGSGTPDPDALGVYLAAQAERAASSTPLTPSTPAAEVEP</sequence>
<feature type="region of interest" description="Disordered" evidence="1">
    <location>
        <begin position="251"/>
        <end position="270"/>
    </location>
</feature>
<gene>
    <name evidence="2" type="ORF">WDJ50_10975</name>
</gene>
<dbReference type="GO" id="GO:0031072">
    <property type="term" value="F:heat shock protein binding"/>
    <property type="evidence" value="ECO:0007669"/>
    <property type="project" value="InterPro"/>
</dbReference>
<dbReference type="Gene3D" id="6.20.20.10">
    <property type="match status" value="1"/>
</dbReference>
<reference evidence="2" key="1">
    <citation type="submission" date="2024-03" db="EMBL/GenBank/DDBJ databases">
        <title>Deinococcus weizhi sp. nov., isolated from human skin.</title>
        <authorList>
            <person name="Wei Z."/>
            <person name="Tian F."/>
            <person name="Yang C."/>
            <person name="Xin L.T."/>
            <person name="Wen Z.J."/>
            <person name="Lan K.C."/>
            <person name="Yu L."/>
            <person name="Zhe W."/>
            <person name="Dan F.D."/>
            <person name="Jun W."/>
            <person name="Rui Z."/>
            <person name="Yong X.J."/>
            <person name="Ting Y."/>
            <person name="Wei X."/>
            <person name="Xu Z.G."/>
            <person name="Xin Z."/>
            <person name="Dong F.G."/>
            <person name="Ni X.M."/>
            <person name="Zheng M.G."/>
            <person name="Chun Y."/>
            <person name="Qian W.X."/>
        </authorList>
    </citation>
    <scope>NUCLEOTIDE SEQUENCE</scope>
    <source>
        <strain evidence="2">VB142</strain>
    </source>
</reference>
<proteinExistence type="predicted"/>
<dbReference type="SUPFAM" id="SSF57938">
    <property type="entry name" value="DnaJ/Hsp40 cysteine-rich domain"/>
    <property type="match status" value="1"/>
</dbReference>
<evidence type="ECO:0000256" key="1">
    <source>
        <dbReference type="SAM" id="MobiDB-lite"/>
    </source>
</evidence>
<dbReference type="GO" id="GO:0051082">
    <property type="term" value="F:unfolded protein binding"/>
    <property type="evidence" value="ECO:0007669"/>
    <property type="project" value="InterPro"/>
</dbReference>
<dbReference type="CDD" id="cd10719">
    <property type="entry name" value="DnaJ_zf"/>
    <property type="match status" value="1"/>
</dbReference>
<evidence type="ECO:0000313" key="2">
    <source>
        <dbReference type="EMBL" id="WYF43930.1"/>
    </source>
</evidence>
<organism evidence="2">
    <name type="scientific">Deinococcus sp. VB142</name>
    <dbReference type="NCBI Taxonomy" id="3112952"/>
    <lineage>
        <taxon>Bacteria</taxon>
        <taxon>Thermotogati</taxon>
        <taxon>Deinococcota</taxon>
        <taxon>Deinococci</taxon>
        <taxon>Deinococcales</taxon>
        <taxon>Deinococcaceae</taxon>
        <taxon>Deinococcus</taxon>
    </lineage>
</organism>
<feature type="compositionally biased region" description="Polar residues" evidence="1">
    <location>
        <begin position="254"/>
        <end position="263"/>
    </location>
</feature>